<feature type="transmembrane region" description="Helical" evidence="1">
    <location>
        <begin position="114"/>
        <end position="138"/>
    </location>
</feature>
<evidence type="ECO:0000313" key="2">
    <source>
        <dbReference type="EMBL" id="CAL1411360.1"/>
    </source>
</evidence>
<gene>
    <name evidence="2" type="ORF">LTRI10_LOCUS50725</name>
</gene>
<accession>A0AAV2GKV0</accession>
<protein>
    <submittedName>
        <fullName evidence="2">Uncharacterized protein</fullName>
    </submittedName>
</protein>
<keyword evidence="1" id="KW-1133">Transmembrane helix</keyword>
<organism evidence="2 3">
    <name type="scientific">Linum trigynum</name>
    <dbReference type="NCBI Taxonomy" id="586398"/>
    <lineage>
        <taxon>Eukaryota</taxon>
        <taxon>Viridiplantae</taxon>
        <taxon>Streptophyta</taxon>
        <taxon>Embryophyta</taxon>
        <taxon>Tracheophyta</taxon>
        <taxon>Spermatophyta</taxon>
        <taxon>Magnoliopsida</taxon>
        <taxon>eudicotyledons</taxon>
        <taxon>Gunneridae</taxon>
        <taxon>Pentapetalae</taxon>
        <taxon>rosids</taxon>
        <taxon>fabids</taxon>
        <taxon>Malpighiales</taxon>
        <taxon>Linaceae</taxon>
        <taxon>Linum</taxon>
    </lineage>
</organism>
<evidence type="ECO:0000256" key="1">
    <source>
        <dbReference type="SAM" id="Phobius"/>
    </source>
</evidence>
<name>A0AAV2GKV0_9ROSI</name>
<reference evidence="2 3" key="1">
    <citation type="submission" date="2024-04" db="EMBL/GenBank/DDBJ databases">
        <authorList>
            <person name="Fracassetti M."/>
        </authorList>
    </citation>
    <scope>NUCLEOTIDE SEQUENCE [LARGE SCALE GENOMIC DNA]</scope>
</reference>
<dbReference type="EMBL" id="OZ034822">
    <property type="protein sequence ID" value="CAL1411360.1"/>
    <property type="molecule type" value="Genomic_DNA"/>
</dbReference>
<evidence type="ECO:0000313" key="3">
    <source>
        <dbReference type="Proteomes" id="UP001497516"/>
    </source>
</evidence>
<keyword evidence="1" id="KW-0472">Membrane</keyword>
<dbReference type="Proteomes" id="UP001497516">
    <property type="component" value="Chromosome 9"/>
</dbReference>
<proteinExistence type="predicted"/>
<keyword evidence="3" id="KW-1185">Reference proteome</keyword>
<keyword evidence="1" id="KW-0812">Transmembrane</keyword>
<dbReference type="AlphaFoldDB" id="A0AAV2GKV0"/>
<sequence length="165" mass="19226">MSHPQRYSRCLHHAMEESIALDLRSYFHRLLVIFPQNTPTRPGSGIDLFKLLHGILMSLLSLYISMHRFHHRHLRWHIILQIIIKHQLLPSCLTPRDSRIDSRVFHWSRRHHMFLLNSLLSLMLAGCMLAEASVHFLITNTGASHPSCPRLTRSPFPLLLAHEIP</sequence>